<organism evidence="1 2">
    <name type="scientific">Pedobacter suwonensis</name>
    <dbReference type="NCBI Taxonomy" id="332999"/>
    <lineage>
        <taxon>Bacteria</taxon>
        <taxon>Pseudomonadati</taxon>
        <taxon>Bacteroidota</taxon>
        <taxon>Sphingobacteriia</taxon>
        <taxon>Sphingobacteriales</taxon>
        <taxon>Sphingobacteriaceae</taxon>
        <taxon>Pedobacter</taxon>
    </lineage>
</organism>
<keyword evidence="2" id="KW-1185">Reference proteome</keyword>
<evidence type="ECO:0000313" key="1">
    <source>
        <dbReference type="EMBL" id="SFA49612.1"/>
    </source>
</evidence>
<proteinExistence type="predicted"/>
<dbReference type="EMBL" id="FOJM01000008">
    <property type="protein sequence ID" value="SFA49612.1"/>
    <property type="molecule type" value="Genomic_DNA"/>
</dbReference>
<dbReference type="Proteomes" id="UP000198836">
    <property type="component" value="Unassembled WGS sequence"/>
</dbReference>
<accession>A0A1I0TCU3</accession>
<gene>
    <name evidence="1" type="ORF">SAMN04488511_108154</name>
</gene>
<protein>
    <submittedName>
        <fullName evidence="1">Uncharacterized protein</fullName>
    </submittedName>
</protein>
<dbReference type="AlphaFoldDB" id="A0A1I0TCU3"/>
<reference evidence="2" key="1">
    <citation type="submission" date="2016-10" db="EMBL/GenBank/DDBJ databases">
        <authorList>
            <person name="Varghese N."/>
            <person name="Submissions S."/>
        </authorList>
    </citation>
    <scope>NUCLEOTIDE SEQUENCE [LARGE SCALE GENOMIC DNA]</scope>
    <source>
        <strain evidence="2">DSM 18130</strain>
    </source>
</reference>
<sequence>MCFWKAVSVALFNVRRAFRYSPGEKSGAATAIPFIKGGRYYYLRLY</sequence>
<dbReference type="STRING" id="332999.SAMN04488511_108154"/>
<name>A0A1I0TCU3_9SPHI</name>
<evidence type="ECO:0000313" key="2">
    <source>
        <dbReference type="Proteomes" id="UP000198836"/>
    </source>
</evidence>